<keyword evidence="2" id="KW-1185">Reference proteome</keyword>
<dbReference type="AlphaFoldDB" id="A0A3S0P4R7"/>
<accession>A0A3S0P4R7</accession>
<evidence type="ECO:0000313" key="2">
    <source>
        <dbReference type="Proteomes" id="UP000287910"/>
    </source>
</evidence>
<dbReference type="Proteomes" id="UP000287910">
    <property type="component" value="Unassembled WGS sequence"/>
</dbReference>
<sequence>MTVQNLLKEIVKDTITPILKSECFKKSGNKFYKEVNDDLGWCIELQTDRRINSKKELVFTFNFGVFVPTVYKVFYALDLPIIPTTSDCVESSRIFTLRGHRDVWYRLNLDYIDLQRFRDTLKNHITQFGLHNIQKPPIPLNISTVLHKDIGDLKGEKRQMNYRFNMMYVDIPRLIEVMKNDISQYVIPHFLELTSLESVIAALQSKDRYINKLHRVVLLVQTGDQQRGVELLKQYDRRKEDPPVVEVCKKLGVNF</sequence>
<proteinExistence type="predicted"/>
<protein>
    <submittedName>
        <fullName evidence="1">DUF4304 domain-containing protein</fullName>
    </submittedName>
</protein>
<dbReference type="RefSeq" id="WP_126658605.1">
    <property type="nucleotide sequence ID" value="NZ_RYYR01000008.1"/>
</dbReference>
<gene>
    <name evidence="1" type="ORF">EK386_07795</name>
</gene>
<dbReference type="Pfam" id="PF14137">
    <property type="entry name" value="DUF4304"/>
    <property type="match status" value="1"/>
</dbReference>
<comment type="caution">
    <text evidence="1">The sequence shown here is derived from an EMBL/GenBank/DDBJ whole genome shotgun (WGS) entry which is preliminary data.</text>
</comment>
<evidence type="ECO:0000313" key="1">
    <source>
        <dbReference type="EMBL" id="RUL54022.1"/>
    </source>
</evidence>
<name>A0A3S0P4R7_9BACI</name>
<dbReference type="InterPro" id="IPR025412">
    <property type="entry name" value="DUF4304"/>
</dbReference>
<dbReference type="EMBL" id="RYYR01000008">
    <property type="protein sequence ID" value="RUL54022.1"/>
    <property type="molecule type" value="Genomic_DNA"/>
</dbReference>
<reference evidence="1 2" key="1">
    <citation type="submission" date="2018-12" db="EMBL/GenBank/DDBJ databases">
        <title>Lysinibacillus antri sp. nov., isolated from a cave soil.</title>
        <authorList>
            <person name="Narsing Rao M.P."/>
            <person name="Zhang H."/>
            <person name="Dong Z.-Y."/>
            <person name="Niu X.-K."/>
            <person name="Zhang K."/>
            <person name="Fang B.-Z."/>
            <person name="Kang Y.-Q."/>
            <person name="Xiao M."/>
            <person name="Li W.-J."/>
        </authorList>
    </citation>
    <scope>NUCLEOTIDE SEQUENCE [LARGE SCALE GENOMIC DNA]</scope>
    <source>
        <strain evidence="1 2">SYSU K30002</strain>
    </source>
</reference>
<organism evidence="1 2">
    <name type="scientific">Lysinibacillus antri</name>
    <dbReference type="NCBI Taxonomy" id="2498145"/>
    <lineage>
        <taxon>Bacteria</taxon>
        <taxon>Bacillati</taxon>
        <taxon>Bacillota</taxon>
        <taxon>Bacilli</taxon>
        <taxon>Bacillales</taxon>
        <taxon>Bacillaceae</taxon>
        <taxon>Lysinibacillus</taxon>
    </lineage>
</organism>